<gene>
    <name evidence="4" type="ORF">PF001_g10241</name>
    <name evidence="3" type="ORF">PF005_g11332</name>
    <name evidence="2" type="ORF">PF007_g11541</name>
    <name evidence="1" type="ORF">PF009_g9416</name>
</gene>
<dbReference type="EMBL" id="QXGB01000562">
    <property type="protein sequence ID" value="KAE9210640.1"/>
    <property type="molecule type" value="Genomic_DNA"/>
</dbReference>
<protein>
    <recommendedName>
        <fullName evidence="9">Crinkler (CRN) family protein</fullName>
    </recommendedName>
</protein>
<evidence type="ECO:0008006" key="9">
    <source>
        <dbReference type="Google" id="ProtNLM"/>
    </source>
</evidence>
<accession>A0A6A3F4P9</accession>
<comment type="caution">
    <text evidence="1">The sequence shown here is derived from an EMBL/GenBank/DDBJ whole genome shotgun (WGS) entry which is preliminary data.</text>
</comment>
<evidence type="ECO:0000313" key="8">
    <source>
        <dbReference type="Proteomes" id="UP000441208"/>
    </source>
</evidence>
<evidence type="ECO:0000313" key="5">
    <source>
        <dbReference type="Proteomes" id="UP000429523"/>
    </source>
</evidence>
<dbReference type="EMBL" id="QXGE01000512">
    <property type="protein sequence ID" value="KAE9310349.1"/>
    <property type="molecule type" value="Genomic_DNA"/>
</dbReference>
<dbReference type="Proteomes" id="UP000441208">
    <property type="component" value="Unassembled WGS sequence"/>
</dbReference>
<evidence type="ECO:0000313" key="4">
    <source>
        <dbReference type="EMBL" id="KAE9310349.1"/>
    </source>
</evidence>
<evidence type="ECO:0000313" key="3">
    <source>
        <dbReference type="EMBL" id="KAE9210640.1"/>
    </source>
</evidence>
<evidence type="ECO:0000313" key="1">
    <source>
        <dbReference type="EMBL" id="KAE8940775.1"/>
    </source>
</evidence>
<proteinExistence type="predicted"/>
<keyword evidence="6" id="KW-1185">Reference proteome</keyword>
<reference evidence="5 6" key="1">
    <citation type="submission" date="2018-08" db="EMBL/GenBank/DDBJ databases">
        <title>Genomic investigation of the strawberry pathogen Phytophthora fragariae indicates pathogenicity is determined by transcriptional variation in three key races.</title>
        <authorList>
            <person name="Adams T.M."/>
            <person name="Armitage A.D."/>
            <person name="Sobczyk M.K."/>
            <person name="Bates H.J."/>
            <person name="Dunwell J.M."/>
            <person name="Nellist C.F."/>
            <person name="Harrison R.J."/>
        </authorList>
    </citation>
    <scope>NUCLEOTIDE SEQUENCE [LARGE SCALE GENOMIC DNA]</scope>
    <source>
        <strain evidence="4 7">A4</strain>
        <strain evidence="3 6">NOV-27</strain>
        <strain evidence="2 8">NOV-71</strain>
        <strain evidence="1 5">NOV-9</strain>
    </source>
</reference>
<dbReference type="EMBL" id="QXGF01000404">
    <property type="protein sequence ID" value="KAE8940775.1"/>
    <property type="molecule type" value="Genomic_DNA"/>
</dbReference>
<name>A0A6A3F4P9_9STRA</name>
<dbReference type="Proteomes" id="UP000433483">
    <property type="component" value="Unassembled WGS sequence"/>
</dbReference>
<evidence type="ECO:0000313" key="7">
    <source>
        <dbReference type="Proteomes" id="UP000437068"/>
    </source>
</evidence>
<dbReference type="Proteomes" id="UP000437068">
    <property type="component" value="Unassembled WGS sequence"/>
</dbReference>
<sequence length="641" mass="73256">MARSSRRWFQLVDSRGSAFKSTSPDKAPLNDNDDVADFRTAVKRLYEDSHLHGIAASDLIVYESHATLDAEQPLELDAMIGKRGRKLRNLLIVKVPNLTRKRKLSEASILDQLEALQVAEVEFQLDALSDKQESDTPIVKTPGLHAFWKGFGDFPSSYFVRKEEVVIWQVVRGLVIWQVVRGLLPTVGKKRIVMVGSPGVGKSCFLMLVGLYMACIEKRKVLIIRRVKEGDVANAVVYFDGQGSIARQKNLSAFRLQLLREEEELQGALVLVDGYSQAHVDAEANELLPFHVLATSCQYDAKHDDPSHVVVLPAWQRNDLEKYARLTDWAISTGLLRKTKNLNDSTWRKFLKEQYFYSGGSLRDFCKTREALKEQVERYCSKIGNVQAYQLVYTYGSGRSSDQVDRIRHHYITNPENEEHYTKSRYWKVSVDSGYALKYLGQNVSMQKQLEVFTYAESVDAGFLGTTYKLLLRHAVHEAYAKKTPVVLKMNEGSYYERIEICAPRIECRGENEEECYTCLANLSERTYWHPDYPFFPFIDAVVSCEAFRSGSNRSEEIVAYIQATIRNEKTFKPHRLRKLNEAMDKNPSIVGVNRVFVVAGPDSTTCKRFTLRGAPNPEEFLTMVSCFDPNEFERQLRAEH</sequence>
<dbReference type="OrthoDB" id="101269at2759"/>
<dbReference type="AlphaFoldDB" id="A0A6A3F4P9"/>
<evidence type="ECO:0000313" key="2">
    <source>
        <dbReference type="EMBL" id="KAE9111293.1"/>
    </source>
</evidence>
<dbReference type="EMBL" id="QXFZ01000581">
    <property type="protein sequence ID" value="KAE9111293.1"/>
    <property type="molecule type" value="Genomic_DNA"/>
</dbReference>
<dbReference type="Proteomes" id="UP000429523">
    <property type="component" value="Unassembled WGS sequence"/>
</dbReference>
<evidence type="ECO:0000313" key="6">
    <source>
        <dbReference type="Proteomes" id="UP000433483"/>
    </source>
</evidence>
<organism evidence="1 5">
    <name type="scientific">Phytophthora fragariae</name>
    <dbReference type="NCBI Taxonomy" id="53985"/>
    <lineage>
        <taxon>Eukaryota</taxon>
        <taxon>Sar</taxon>
        <taxon>Stramenopiles</taxon>
        <taxon>Oomycota</taxon>
        <taxon>Peronosporomycetes</taxon>
        <taxon>Peronosporales</taxon>
        <taxon>Peronosporaceae</taxon>
        <taxon>Phytophthora</taxon>
    </lineage>
</organism>